<dbReference type="Gene3D" id="3.40.50.2000">
    <property type="entry name" value="Glycogen Phosphorylase B"/>
    <property type="match status" value="2"/>
</dbReference>
<dbReference type="Pfam" id="PF04101">
    <property type="entry name" value="Glyco_tran_28_C"/>
    <property type="match status" value="1"/>
</dbReference>
<reference evidence="2 3" key="1">
    <citation type="submission" date="2019-02" db="EMBL/GenBank/DDBJ databases">
        <title>Sequencing the genomes of 1000 actinobacteria strains.</title>
        <authorList>
            <person name="Klenk H.-P."/>
        </authorList>
    </citation>
    <scope>NUCLEOTIDE SEQUENCE [LARGE SCALE GENOMIC DNA]</scope>
    <source>
        <strain evidence="2 3">DSM 44509</strain>
    </source>
</reference>
<accession>A0A4Q7YC77</accession>
<organism evidence="2 3">
    <name type="scientific">Blastococcus saxobsidens</name>
    <dbReference type="NCBI Taxonomy" id="138336"/>
    <lineage>
        <taxon>Bacteria</taxon>
        <taxon>Bacillati</taxon>
        <taxon>Actinomycetota</taxon>
        <taxon>Actinomycetes</taxon>
        <taxon>Geodermatophilales</taxon>
        <taxon>Geodermatophilaceae</taxon>
        <taxon>Blastococcus</taxon>
    </lineage>
</organism>
<dbReference type="AlphaFoldDB" id="A0A4Q7YC77"/>
<comment type="caution">
    <text evidence="2">The sequence shown here is derived from an EMBL/GenBank/DDBJ whole genome shotgun (WGS) entry which is preliminary data.</text>
</comment>
<evidence type="ECO:0000313" key="2">
    <source>
        <dbReference type="EMBL" id="RZU34103.1"/>
    </source>
</evidence>
<evidence type="ECO:0000259" key="1">
    <source>
        <dbReference type="Pfam" id="PF04101"/>
    </source>
</evidence>
<dbReference type="InterPro" id="IPR007235">
    <property type="entry name" value="Glyco_trans_28_C"/>
</dbReference>
<dbReference type="OrthoDB" id="555447at2"/>
<dbReference type="Proteomes" id="UP000292507">
    <property type="component" value="Unassembled WGS sequence"/>
</dbReference>
<keyword evidence="2" id="KW-0808">Transferase</keyword>
<dbReference type="EMBL" id="SHKV01000001">
    <property type="protein sequence ID" value="RZU34103.1"/>
    <property type="molecule type" value="Genomic_DNA"/>
</dbReference>
<gene>
    <name evidence="2" type="ORF">BKA19_3857</name>
</gene>
<feature type="domain" description="Glycosyl transferase family 28 C-terminal" evidence="1">
    <location>
        <begin position="290"/>
        <end position="348"/>
    </location>
</feature>
<dbReference type="SUPFAM" id="SSF53756">
    <property type="entry name" value="UDP-Glycosyltransferase/glycogen phosphorylase"/>
    <property type="match status" value="1"/>
</dbReference>
<evidence type="ECO:0000313" key="3">
    <source>
        <dbReference type="Proteomes" id="UP000292507"/>
    </source>
</evidence>
<name>A0A4Q7YC77_9ACTN</name>
<proteinExistence type="predicted"/>
<dbReference type="GO" id="GO:0016758">
    <property type="term" value="F:hexosyltransferase activity"/>
    <property type="evidence" value="ECO:0007669"/>
    <property type="project" value="InterPro"/>
</dbReference>
<keyword evidence="3" id="KW-1185">Reference proteome</keyword>
<sequence length="374" mass="41624">MPSRRRTARCSRTAELFRHAFRAKDAHGEGLLAWALYAPDVSAQGNRYETAGETVDLSTALRGKRALLVASTGGHLAQIVRWAEVLGLRPDSVFATFASEQSRSLLQGRDVVTLDYVPPRGYREAVRSVGQLFRQTRRERFDVVLSTGAAVGVAAYLVGQVRRIPVIYIESVSRFDGPSATGRILERLPRVDRYTQHAGWADRPRWRKGPSLLDDYRVIPAPERAARRPGEQRSIFVSLGTIQPFRFDSLVDAVRDRLRPGDTVTWQLGATVRDDLPGTVEQELTAEAFDQLIVGSDVFVTHAGVGTLMRALELGVRPLVVPRRVERGEHVDDHQLQVVRELAERGLVLLREPHDLTDGDLEPPDVAIRRGVAP</sequence>
<protein>
    <submittedName>
        <fullName evidence="2">UDP-N-acetylglucosamine transferase subunit ALG13</fullName>
    </submittedName>
</protein>